<comment type="caution">
    <text evidence="1">The sequence shown here is derived from an EMBL/GenBank/DDBJ whole genome shotgun (WGS) entry which is preliminary data.</text>
</comment>
<organism evidence="1 2">
    <name type="scientific">Datura stramonium</name>
    <name type="common">Jimsonweed</name>
    <name type="synonym">Common thornapple</name>
    <dbReference type="NCBI Taxonomy" id="4076"/>
    <lineage>
        <taxon>Eukaryota</taxon>
        <taxon>Viridiplantae</taxon>
        <taxon>Streptophyta</taxon>
        <taxon>Embryophyta</taxon>
        <taxon>Tracheophyta</taxon>
        <taxon>Spermatophyta</taxon>
        <taxon>Magnoliopsida</taxon>
        <taxon>eudicotyledons</taxon>
        <taxon>Gunneridae</taxon>
        <taxon>Pentapetalae</taxon>
        <taxon>asterids</taxon>
        <taxon>lamiids</taxon>
        <taxon>Solanales</taxon>
        <taxon>Solanaceae</taxon>
        <taxon>Solanoideae</taxon>
        <taxon>Datureae</taxon>
        <taxon>Datura</taxon>
    </lineage>
</organism>
<accession>A0ABS8T731</accession>
<protein>
    <submittedName>
        <fullName evidence="1">Uncharacterized protein</fullName>
    </submittedName>
</protein>
<evidence type="ECO:0000313" key="2">
    <source>
        <dbReference type="Proteomes" id="UP000823775"/>
    </source>
</evidence>
<keyword evidence="2" id="KW-1185">Reference proteome</keyword>
<dbReference type="EMBL" id="JACEIK010001172">
    <property type="protein sequence ID" value="MCD7466774.1"/>
    <property type="molecule type" value="Genomic_DNA"/>
</dbReference>
<gene>
    <name evidence="1" type="ORF">HAX54_003787</name>
</gene>
<feature type="non-terminal residue" evidence="1">
    <location>
        <position position="1"/>
    </location>
</feature>
<reference evidence="1 2" key="1">
    <citation type="journal article" date="2021" name="BMC Genomics">
        <title>Datura genome reveals duplications of psychoactive alkaloid biosynthetic genes and high mutation rate following tissue culture.</title>
        <authorList>
            <person name="Rajewski A."/>
            <person name="Carter-House D."/>
            <person name="Stajich J."/>
            <person name="Litt A."/>
        </authorList>
    </citation>
    <scope>NUCLEOTIDE SEQUENCE [LARGE SCALE GENOMIC DNA]</scope>
    <source>
        <strain evidence="1">AR-01</strain>
    </source>
</reference>
<proteinExistence type="predicted"/>
<dbReference type="Proteomes" id="UP000823775">
    <property type="component" value="Unassembled WGS sequence"/>
</dbReference>
<sequence>NNAADRRFMDKIFNWIAIILNWIAKHNHAWHNGEKSGGINVGTPSLSHLMKKNQDRDQMMAVIATNIALLTKKLTEFEVKKVHAIEEALNNF</sequence>
<name>A0ABS8T731_DATST</name>
<evidence type="ECO:0000313" key="1">
    <source>
        <dbReference type="EMBL" id="MCD7466774.1"/>
    </source>
</evidence>